<dbReference type="InterPro" id="IPR035892">
    <property type="entry name" value="C2_domain_sf"/>
</dbReference>
<dbReference type="PANTHER" id="PTHR20837:SF0">
    <property type="entry name" value="COILED-COIL AND C2 DOMAIN-CONTAINING PROTEIN 2A"/>
    <property type="match status" value="1"/>
</dbReference>
<dbReference type="VEuPathDB" id="VectorBase:CSON004015"/>
<dbReference type="InterPro" id="IPR056288">
    <property type="entry name" value="CEP76_C"/>
</dbReference>
<evidence type="ECO:0000313" key="4">
    <source>
        <dbReference type="EMBL" id="SSX21154.1"/>
    </source>
</evidence>
<dbReference type="Pfam" id="PF24652">
    <property type="entry name" value="CEP76_C"/>
    <property type="match status" value="1"/>
</dbReference>
<dbReference type="InterPro" id="IPR000008">
    <property type="entry name" value="C2_dom"/>
</dbReference>
<accession>A0A336K7A0</accession>
<reference evidence="3" key="1">
    <citation type="submission" date="2018-04" db="EMBL/GenBank/DDBJ databases">
        <authorList>
            <person name="Go L.Y."/>
            <person name="Mitchell J.A."/>
        </authorList>
    </citation>
    <scope>NUCLEOTIDE SEQUENCE</scope>
    <source>
        <tissue evidence="3">Whole organism</tissue>
    </source>
</reference>
<dbReference type="GO" id="GO:0035869">
    <property type="term" value="C:ciliary transition zone"/>
    <property type="evidence" value="ECO:0007669"/>
    <property type="project" value="TreeGrafter"/>
</dbReference>
<gene>
    <name evidence="3" type="primary">CSON004015</name>
</gene>
<feature type="region of interest" description="Disordered" evidence="1">
    <location>
        <begin position="1"/>
        <end position="42"/>
    </location>
</feature>
<dbReference type="InterPro" id="IPR028928">
    <property type="entry name" value="CC2D2AN-C2"/>
</dbReference>
<dbReference type="Pfam" id="PF00168">
    <property type="entry name" value="C2"/>
    <property type="match status" value="1"/>
</dbReference>
<dbReference type="Pfam" id="PF24656">
    <property type="entry name" value="CEPT76_peptidase"/>
    <property type="match status" value="1"/>
</dbReference>
<proteinExistence type="predicted"/>
<feature type="compositionally biased region" description="Basic residues" evidence="1">
    <location>
        <begin position="1"/>
        <end position="19"/>
    </location>
</feature>
<feature type="compositionally biased region" description="Polar residues" evidence="1">
    <location>
        <begin position="94"/>
        <end position="115"/>
    </location>
</feature>
<evidence type="ECO:0000259" key="2">
    <source>
        <dbReference type="PROSITE" id="PS50004"/>
    </source>
</evidence>
<sequence length="1336" mass="155642">MEREKTKHKQRRRKSKGQKAKVSVPQNLGTYKKPTGKPKQEFIDEEKEVKQLIEEKVPRSSNSPSEKELEIMFFESAVPPDENEETPEDKETSSVKTGDSIKSISNLPESPTHLASSYLGPEEGSVIRKFIPETVEYDDDLLYFPNLEEEQELETEIRNLKMSKKEEGLYEYKTPQILEMNRAQMINRCLEEKNVDCLKMIENGPSIFDIPLQFQRLERLYKSHSEKKFHPIFVKSEPVWKVLKTHESINKTLNIHIHSIVFESHPNLNENLDQVKKIKQLYTEYVNMMMQDDVTKLKSKLEGLRSVKDQMSNDDMKMEMCKIQIKETRNELHKKSKYKKDLILQILETWKKIKLNNKNPDIALKINCIESDINEAQLKWDEDFQSELNEVAEEAFDQYFNLKQEYKRKEKSNENKLEKPKKPDIEVIRNDLQSIWFASYRLPNEPEITLELQGLSDGTLKKSTGLKYFLKIFADNELITITKPKELMSDSNVYIDTTFAVRLTSRMVKDLKFEIFEMSGLKTTHRIAEIFTMIPLSDDDFFELEMNENDFTSKKIRGNRMNGKLVMKCGWILNEQQNSDKSGSVIEIQHSNKADVISQDMYKTWHQQYLIDPLDPESHKVIKNLHSSEKCDDEENKEKFFNLNEEELCFCSQEEIDNDDRLNMLRARFERDLKYKNALFVPSDNRELEIPEQSNMFEEIIGDPIDIQRHEGKKYLKKVYETVTNYCDNLNASREDTAILIGDQVPTFGSLSLTFFEIFGAKRPLKPTRRTPSSSKSGRTIELQGNFSIVVTIVRAFGVPQRNEELDTSRRNSNLSVTNKSIKGANVRPFVSISLKDKNVRTCTAEGFNPTWNEQLSILVNSKTDLNKSILSVDLFDEFIDDYMSVDDRRITEITQRWLGQIQFPLETIYQNQRIEGTFEMNTPNLLLGYNRHSFETTESVATLTNTGIPNMREVTYLSLFINIEPPLDIPMPLITIGLECIELEETKSYIDNWYIDLRNEFPKAPEQSPYILLQSGKKACITRFLGPLEIPTFDPPVQNNVLEYYVRRFVSLIPVYSSFNKCNGLEGVWLTNEQIFNVLCASPKDLGVLLTCYFLTLKLNAWLILGHGLPMGDTCFVLLKEENDYFIVDPTTGKKYESTTVDCPLKKVYALANHENFWANIQREKRVFMTLFDVRSGTEWKSLFKSNHKAPPGFLHNIAYQYKKSYPILDLQRTIELKLTKKINSWRTHRKTTWNRYVTEHLRKLLIELETESVLCNYNNEKHLHQLGRMFSNYKVTGFPLNFKYTNLSSIVHHLKCTGIHLNSENAEFALAVHVKDYPNNIISVWIFLASMTSK</sequence>
<name>A0A336K7A0_CULSO</name>
<protein>
    <submittedName>
        <fullName evidence="3">CSON004015 protein</fullName>
    </submittedName>
</protein>
<feature type="domain" description="C2" evidence="2">
    <location>
        <begin position="770"/>
        <end position="919"/>
    </location>
</feature>
<evidence type="ECO:0000313" key="3">
    <source>
        <dbReference type="EMBL" id="SSX00774.1"/>
    </source>
</evidence>
<dbReference type="SUPFAM" id="SSF49562">
    <property type="entry name" value="C2 domain (Calcium/lipid-binding domain, CaLB)"/>
    <property type="match status" value="1"/>
</dbReference>
<evidence type="ECO:0000256" key="1">
    <source>
        <dbReference type="SAM" id="MobiDB-lite"/>
    </source>
</evidence>
<feature type="region of interest" description="Disordered" evidence="1">
    <location>
        <begin position="75"/>
        <end position="118"/>
    </location>
</feature>
<dbReference type="OMA" id="IYWPETI"/>
<dbReference type="GO" id="GO:1905515">
    <property type="term" value="P:non-motile cilium assembly"/>
    <property type="evidence" value="ECO:0007669"/>
    <property type="project" value="TreeGrafter"/>
</dbReference>
<dbReference type="EMBL" id="UFQT01000176">
    <property type="protein sequence ID" value="SSX21154.1"/>
    <property type="molecule type" value="Genomic_DNA"/>
</dbReference>
<dbReference type="InterPro" id="IPR056290">
    <property type="entry name" value="CEPT76/DRC7_peptidase-like_dom"/>
</dbReference>
<dbReference type="Pfam" id="PF15625">
    <property type="entry name" value="CC2D2AN-C2"/>
    <property type="match status" value="1"/>
</dbReference>
<dbReference type="InterPro" id="IPR052434">
    <property type="entry name" value="Tectonic-like_complex_comp"/>
</dbReference>
<dbReference type="GO" id="GO:1904491">
    <property type="term" value="P:protein localization to ciliary transition zone"/>
    <property type="evidence" value="ECO:0007669"/>
    <property type="project" value="TreeGrafter"/>
</dbReference>
<reference evidence="4" key="2">
    <citation type="submission" date="2018-07" db="EMBL/GenBank/DDBJ databases">
        <authorList>
            <person name="Quirk P.G."/>
            <person name="Krulwich T.A."/>
        </authorList>
    </citation>
    <scope>NUCLEOTIDE SEQUENCE</scope>
</reference>
<dbReference type="Gene3D" id="2.60.40.150">
    <property type="entry name" value="C2 domain"/>
    <property type="match status" value="1"/>
</dbReference>
<dbReference type="PROSITE" id="PS50004">
    <property type="entry name" value="C2"/>
    <property type="match status" value="1"/>
</dbReference>
<dbReference type="EMBL" id="UFQS01000176">
    <property type="protein sequence ID" value="SSX00774.1"/>
    <property type="molecule type" value="Genomic_DNA"/>
</dbReference>
<dbReference type="PANTHER" id="PTHR20837">
    <property type="entry name" value="CENTROSOMAL PROTEIN-RELATED"/>
    <property type="match status" value="1"/>
</dbReference>
<dbReference type="SMART" id="SM00239">
    <property type="entry name" value="C2"/>
    <property type="match status" value="1"/>
</dbReference>
<organism evidence="3">
    <name type="scientific">Culicoides sonorensis</name>
    <name type="common">Biting midge</name>
    <dbReference type="NCBI Taxonomy" id="179676"/>
    <lineage>
        <taxon>Eukaryota</taxon>
        <taxon>Metazoa</taxon>
        <taxon>Ecdysozoa</taxon>
        <taxon>Arthropoda</taxon>
        <taxon>Hexapoda</taxon>
        <taxon>Insecta</taxon>
        <taxon>Pterygota</taxon>
        <taxon>Neoptera</taxon>
        <taxon>Endopterygota</taxon>
        <taxon>Diptera</taxon>
        <taxon>Nematocera</taxon>
        <taxon>Chironomoidea</taxon>
        <taxon>Ceratopogonidae</taxon>
        <taxon>Ceratopogoninae</taxon>
        <taxon>Culicoides</taxon>
        <taxon>Monoculicoides</taxon>
    </lineage>
</organism>